<keyword evidence="7 8" id="KW-0066">ATP synthesis</keyword>
<dbReference type="InterPro" id="IPR000711">
    <property type="entry name" value="ATPase_OSCP/dsu"/>
</dbReference>
<dbReference type="NCBIfam" id="TIGR01145">
    <property type="entry name" value="ATP_synt_delta"/>
    <property type="match status" value="1"/>
</dbReference>
<keyword evidence="4 8" id="KW-0406">Ion transport</keyword>
<dbReference type="GO" id="GO:0005886">
    <property type="term" value="C:plasma membrane"/>
    <property type="evidence" value="ECO:0007669"/>
    <property type="project" value="UniProtKB-SubCell"/>
</dbReference>
<dbReference type="SUPFAM" id="SSF47928">
    <property type="entry name" value="N-terminal domain of the delta subunit of the F1F0-ATP synthase"/>
    <property type="match status" value="1"/>
</dbReference>
<evidence type="ECO:0000256" key="6">
    <source>
        <dbReference type="ARBA" id="ARBA00023196"/>
    </source>
</evidence>
<dbReference type="Proteomes" id="UP000699985">
    <property type="component" value="Unassembled WGS sequence"/>
</dbReference>
<proteinExistence type="inferred from homology"/>
<dbReference type="AlphaFoldDB" id="A0A964XRK5"/>
<dbReference type="Proteomes" id="UP000713222">
    <property type="component" value="Unassembled WGS sequence"/>
</dbReference>
<keyword evidence="5 8" id="KW-0472">Membrane</keyword>
<dbReference type="Pfam" id="PF00213">
    <property type="entry name" value="OSCP"/>
    <property type="match status" value="1"/>
</dbReference>
<evidence type="ECO:0000256" key="2">
    <source>
        <dbReference type="ARBA" id="ARBA00022448"/>
    </source>
</evidence>
<evidence type="ECO:0000256" key="7">
    <source>
        <dbReference type="ARBA" id="ARBA00023310"/>
    </source>
</evidence>
<gene>
    <name evidence="8 9" type="primary">atpH</name>
    <name evidence="9" type="ORF">EBV32_02575</name>
    <name evidence="10" type="ORF">EBX29_01440</name>
</gene>
<keyword evidence="3 8" id="KW-0375">Hydrogen ion transport</keyword>
<keyword evidence="2 8" id="KW-0813">Transport</keyword>
<comment type="function">
    <text evidence="8">This protein is part of the stalk that links CF(0) to CF(1). It either transmits conformational changes from CF(0) to CF(1) or is implicated in proton conduction.</text>
</comment>
<evidence type="ECO:0000313" key="9">
    <source>
        <dbReference type="EMBL" id="NBN87960.1"/>
    </source>
</evidence>
<organism evidence="9 11">
    <name type="scientific">Candidatus Fonsibacter lacus</name>
    <dbReference type="NCBI Taxonomy" id="2576439"/>
    <lineage>
        <taxon>Bacteria</taxon>
        <taxon>Pseudomonadati</taxon>
        <taxon>Pseudomonadota</taxon>
        <taxon>Alphaproteobacteria</taxon>
        <taxon>Candidatus Pelagibacterales</taxon>
        <taxon>Candidatus Pelagibacterales incertae sedis</taxon>
        <taxon>Candidatus Fonsibacter</taxon>
    </lineage>
</organism>
<evidence type="ECO:0000256" key="8">
    <source>
        <dbReference type="HAMAP-Rule" id="MF_01416"/>
    </source>
</evidence>
<dbReference type="Gene3D" id="1.10.520.20">
    <property type="entry name" value="N-terminal domain of the delta subunit of the F1F0-ATP synthase"/>
    <property type="match status" value="1"/>
</dbReference>
<dbReference type="EMBL" id="RGET01000029">
    <property type="protein sequence ID" value="NBN87960.1"/>
    <property type="molecule type" value="Genomic_DNA"/>
</dbReference>
<comment type="subcellular location">
    <subcellularLocation>
        <location evidence="8">Cell membrane</location>
        <topology evidence="8">Peripheral membrane protein</topology>
    </subcellularLocation>
    <subcellularLocation>
        <location evidence="1">Membrane</location>
    </subcellularLocation>
</comment>
<sequence length="176" mass="20186">MKTFSETQRYAKAVYRLAYEAKSLDVLEKDFLKLKEILDQSSDLKKFIKNPTHKYSVINNVIDALAKNFSFSDLFSRFLKVLNKNRRFFFLEKIVNNFFNLLLNEKGEVLATLKLSHTISDSDKADIAKKLDNILKKKINISFSVDPSLLVGSILQIGSTMIDTSAKTRLNNLLNK</sequence>
<evidence type="ECO:0000256" key="1">
    <source>
        <dbReference type="ARBA" id="ARBA00004370"/>
    </source>
</evidence>
<comment type="similarity">
    <text evidence="8">Belongs to the ATPase delta chain family.</text>
</comment>
<dbReference type="PRINTS" id="PR00125">
    <property type="entry name" value="ATPASEDELTA"/>
</dbReference>
<dbReference type="EMBL" id="RGMI01000042">
    <property type="protein sequence ID" value="NCU50425.1"/>
    <property type="molecule type" value="Genomic_DNA"/>
</dbReference>
<keyword evidence="8" id="KW-1003">Cell membrane</keyword>
<name>A0A964XRK5_9PROT</name>
<comment type="function">
    <text evidence="8">F(1)F(0) ATP synthase produces ATP from ADP in the presence of a proton or sodium gradient. F-type ATPases consist of two structural domains, F(1) containing the extramembraneous catalytic core and F(0) containing the membrane proton channel, linked together by a central stalk and a peripheral stalk. During catalysis, ATP synthesis in the catalytic domain of F(1) is coupled via a rotary mechanism of the central stalk subunits to proton translocation.</text>
</comment>
<comment type="caution">
    <text evidence="9">The sequence shown here is derived from an EMBL/GenBank/DDBJ whole genome shotgun (WGS) entry which is preliminary data.</text>
</comment>
<evidence type="ECO:0000256" key="5">
    <source>
        <dbReference type="ARBA" id="ARBA00023136"/>
    </source>
</evidence>
<evidence type="ECO:0000313" key="10">
    <source>
        <dbReference type="EMBL" id="NCU50425.1"/>
    </source>
</evidence>
<reference evidence="9" key="1">
    <citation type="submission" date="2018-10" db="EMBL/GenBank/DDBJ databases">
        <title>Iterative Subtractive Binning of Freshwater Chronoseries Metagenomes Recovers Nearly Complete Genomes from over Four Hundred Novel Species.</title>
        <authorList>
            <person name="Rodriguez-R L.M."/>
            <person name="Tsementzi D."/>
            <person name="Luo C."/>
            <person name="Konstantinidis K.T."/>
        </authorList>
    </citation>
    <scope>NUCLEOTIDE SEQUENCE</scope>
    <source>
        <strain evidence="9">WB7_6_001</strain>
        <strain evidence="10">WB8_1A_003</strain>
    </source>
</reference>
<dbReference type="GO" id="GO:0045259">
    <property type="term" value="C:proton-transporting ATP synthase complex"/>
    <property type="evidence" value="ECO:0007669"/>
    <property type="project" value="UniProtKB-KW"/>
</dbReference>
<dbReference type="HAMAP" id="MF_01416">
    <property type="entry name" value="ATP_synth_delta_bact"/>
    <property type="match status" value="1"/>
</dbReference>
<dbReference type="InterPro" id="IPR026015">
    <property type="entry name" value="ATP_synth_OSCP/delta_N_sf"/>
</dbReference>
<evidence type="ECO:0000313" key="11">
    <source>
        <dbReference type="Proteomes" id="UP000713222"/>
    </source>
</evidence>
<keyword evidence="6 8" id="KW-0139">CF(1)</keyword>
<protein>
    <recommendedName>
        <fullName evidence="8">ATP synthase subunit delta</fullName>
    </recommendedName>
    <alternativeName>
        <fullName evidence="8">ATP synthase F(1) sector subunit delta</fullName>
    </alternativeName>
    <alternativeName>
        <fullName evidence="8">F-type ATPase subunit delta</fullName>
        <shortName evidence="8">F-ATPase subunit delta</shortName>
    </alternativeName>
</protein>
<dbReference type="PANTHER" id="PTHR11910">
    <property type="entry name" value="ATP SYNTHASE DELTA CHAIN"/>
    <property type="match status" value="1"/>
</dbReference>
<evidence type="ECO:0000256" key="3">
    <source>
        <dbReference type="ARBA" id="ARBA00022781"/>
    </source>
</evidence>
<accession>A0A964XRK5</accession>
<evidence type="ECO:0000256" key="4">
    <source>
        <dbReference type="ARBA" id="ARBA00023065"/>
    </source>
</evidence>
<dbReference type="GO" id="GO:0046933">
    <property type="term" value="F:proton-transporting ATP synthase activity, rotational mechanism"/>
    <property type="evidence" value="ECO:0007669"/>
    <property type="project" value="UniProtKB-UniRule"/>
</dbReference>